<feature type="compositionally biased region" description="Pro residues" evidence="1">
    <location>
        <begin position="199"/>
        <end position="214"/>
    </location>
</feature>
<name>A0AAD4H834_9FUNG</name>
<sequence length="357" mass="38715">MTSTCASSEMADSFEDLSSLSTDKDIESLILATTYDDDDLCGRDNDNTSANKPISQYEDNNDEDIITNKYEVDGTTKTVEEMEDDDFVDIVLGDEEDEAGVLSEGWESSRSESPEPQQGNQRALPFLPDTRPLEDHQGQSSLSQIAPQEDNSTSNNKEDPPAAETVEPHANTASMIPKMRMTKDIFAAALKMPFSPSSPSTPTPSAVLPPPASSPAPKRVIATPSRIRQIRTQPTSSIMGSFFTTPDSGSSSSSSSSSQSRVKMDSSILKRAISVTAHPRLRLIDITSNATPIKANDVPMMTPPLAEAPEQVQVQEDGQEEDSEGICQAIRRSTGKRCTRLGQHSGYCQTHCLLVPK</sequence>
<feature type="region of interest" description="Disordered" evidence="1">
    <location>
        <begin position="91"/>
        <end position="178"/>
    </location>
</feature>
<feature type="region of interest" description="Disordered" evidence="1">
    <location>
        <begin position="237"/>
        <end position="263"/>
    </location>
</feature>
<keyword evidence="3" id="KW-1185">Reference proteome</keyword>
<evidence type="ECO:0000313" key="2">
    <source>
        <dbReference type="EMBL" id="KAG0275122.1"/>
    </source>
</evidence>
<comment type="caution">
    <text evidence="2">The sequence shown here is derived from an EMBL/GenBank/DDBJ whole genome shotgun (WGS) entry which is preliminary data.</text>
</comment>
<feature type="compositionally biased region" description="Low complexity" evidence="1">
    <location>
        <begin position="248"/>
        <end position="263"/>
    </location>
</feature>
<feature type="region of interest" description="Disordered" evidence="1">
    <location>
        <begin position="34"/>
        <end position="65"/>
    </location>
</feature>
<evidence type="ECO:0000313" key="3">
    <source>
        <dbReference type="Proteomes" id="UP001194580"/>
    </source>
</evidence>
<reference evidence="2" key="1">
    <citation type="journal article" date="2020" name="Fungal Divers.">
        <title>Resolving the Mortierellaceae phylogeny through synthesis of multi-gene phylogenetics and phylogenomics.</title>
        <authorList>
            <person name="Vandepol N."/>
            <person name="Liber J."/>
            <person name="Desiro A."/>
            <person name="Na H."/>
            <person name="Kennedy M."/>
            <person name="Barry K."/>
            <person name="Grigoriev I.V."/>
            <person name="Miller A.N."/>
            <person name="O'Donnell K."/>
            <person name="Stajich J.E."/>
            <person name="Bonito G."/>
        </authorList>
    </citation>
    <scope>NUCLEOTIDE SEQUENCE</scope>
    <source>
        <strain evidence="2">NRRL 28262</strain>
    </source>
</reference>
<protein>
    <submittedName>
        <fullName evidence="2">Uncharacterized protein</fullName>
    </submittedName>
</protein>
<feature type="compositionally biased region" description="Polar residues" evidence="1">
    <location>
        <begin position="138"/>
        <end position="155"/>
    </location>
</feature>
<gene>
    <name evidence="2" type="ORF">BGZ95_009167</name>
</gene>
<organism evidence="2 3">
    <name type="scientific">Linnemannia exigua</name>
    <dbReference type="NCBI Taxonomy" id="604196"/>
    <lineage>
        <taxon>Eukaryota</taxon>
        <taxon>Fungi</taxon>
        <taxon>Fungi incertae sedis</taxon>
        <taxon>Mucoromycota</taxon>
        <taxon>Mortierellomycotina</taxon>
        <taxon>Mortierellomycetes</taxon>
        <taxon>Mortierellales</taxon>
        <taxon>Mortierellaceae</taxon>
        <taxon>Linnemannia</taxon>
    </lineage>
</organism>
<accession>A0AAD4H834</accession>
<feature type="compositionally biased region" description="Polar residues" evidence="1">
    <location>
        <begin position="237"/>
        <end position="247"/>
    </location>
</feature>
<dbReference type="EMBL" id="JAAAIL010000520">
    <property type="protein sequence ID" value="KAG0275122.1"/>
    <property type="molecule type" value="Genomic_DNA"/>
</dbReference>
<feature type="compositionally biased region" description="Polar residues" evidence="1">
    <location>
        <begin position="47"/>
        <end position="58"/>
    </location>
</feature>
<feature type="region of interest" description="Disordered" evidence="1">
    <location>
        <begin position="192"/>
        <end position="222"/>
    </location>
</feature>
<proteinExistence type="predicted"/>
<dbReference type="Proteomes" id="UP001194580">
    <property type="component" value="Unassembled WGS sequence"/>
</dbReference>
<evidence type="ECO:0000256" key="1">
    <source>
        <dbReference type="SAM" id="MobiDB-lite"/>
    </source>
</evidence>
<dbReference type="AlphaFoldDB" id="A0AAD4H834"/>